<name>A0ABV8AJ81_9FLAO</name>
<feature type="chain" id="PRO_5045770095" evidence="1">
    <location>
        <begin position="28"/>
        <end position="625"/>
    </location>
</feature>
<accession>A0ABV8AJ81</accession>
<sequence>MSYMRIKSVVITIGLFFSMACTSQAQHEDPNLQAAYQAHGSLQLKEATDLFQKVADNESATVKDRCEALREIGVISWKFHQSPENAKAYLMKADSLGDYRSETWLKFLRIEEEQGHYSEAVEAGKKALAVAESDADRNYARYRTAKVILKDAVHQLEQGQSILTSKLNEALVLVETVLQENPTNTNASDVLLGIALVQNDATKALGAWLGYYRFADTESAYDYLKPAAQQLEALLSKWATKELDTSEKTQLIKALGASRFYDYAKLLAQKWDIKSEAVTSLIDYADYKEKIRQITNEFYRKSALGDSDSGAYIEAIGNLNRDLYAILSKTDETFSGANFQDLIREQFGTVFIISSSSASRNTGLVFGHIVNERLRTIEQYGHKADFTFTELDMMVSNGFPSWFWEDRGAGGYALSGGFLRIKTMFKFLAINAWEKVTDSVRRQKIEDDIQANLFQSDQNTDIKTVRAALSQKLELDALDELLQNLKAKGYTDKTLQLKFIEAYEALRDNATMFAHEGRHSIDRVVLGSEYRALGSAIIEYRGRLSQIAFSDSPKLEIANMLFGIGQTPTGQSNKMILDVYENWLNENKSRIPGYDANKWPLANLYKLKDQQLREIIRAVDPFYTE</sequence>
<dbReference type="PROSITE" id="PS51257">
    <property type="entry name" value="PROKAR_LIPOPROTEIN"/>
    <property type="match status" value="1"/>
</dbReference>
<dbReference type="Proteomes" id="UP001595812">
    <property type="component" value="Unassembled WGS sequence"/>
</dbReference>
<gene>
    <name evidence="2" type="ORF">ACFOSX_12490</name>
</gene>
<evidence type="ECO:0000313" key="2">
    <source>
        <dbReference type="EMBL" id="MFC3878048.1"/>
    </source>
</evidence>
<comment type="caution">
    <text evidence="2">The sequence shown here is derived from an EMBL/GenBank/DDBJ whole genome shotgun (WGS) entry which is preliminary data.</text>
</comment>
<dbReference type="EMBL" id="JBHSAT010000022">
    <property type="protein sequence ID" value="MFC3878048.1"/>
    <property type="molecule type" value="Genomic_DNA"/>
</dbReference>
<keyword evidence="3" id="KW-1185">Reference proteome</keyword>
<reference evidence="3" key="1">
    <citation type="journal article" date="2019" name="Int. J. Syst. Evol. Microbiol.">
        <title>The Global Catalogue of Microorganisms (GCM) 10K type strain sequencing project: providing services to taxonomists for standard genome sequencing and annotation.</title>
        <authorList>
            <consortium name="The Broad Institute Genomics Platform"/>
            <consortium name="The Broad Institute Genome Sequencing Center for Infectious Disease"/>
            <person name="Wu L."/>
            <person name="Ma J."/>
        </authorList>
    </citation>
    <scope>NUCLEOTIDE SEQUENCE [LARGE SCALE GENOMIC DNA]</scope>
    <source>
        <strain evidence="3">CECT 8979</strain>
    </source>
</reference>
<dbReference type="InterPro" id="IPR011990">
    <property type="entry name" value="TPR-like_helical_dom_sf"/>
</dbReference>
<organism evidence="2 3">
    <name type="scientific">Winogradskyella maritima</name>
    <dbReference type="NCBI Taxonomy" id="1517766"/>
    <lineage>
        <taxon>Bacteria</taxon>
        <taxon>Pseudomonadati</taxon>
        <taxon>Bacteroidota</taxon>
        <taxon>Flavobacteriia</taxon>
        <taxon>Flavobacteriales</taxon>
        <taxon>Flavobacteriaceae</taxon>
        <taxon>Winogradskyella</taxon>
    </lineage>
</organism>
<protein>
    <submittedName>
        <fullName evidence="2">Tetratricopeptide repeat protein</fullName>
    </submittedName>
</protein>
<proteinExistence type="predicted"/>
<evidence type="ECO:0000313" key="3">
    <source>
        <dbReference type="Proteomes" id="UP001595812"/>
    </source>
</evidence>
<keyword evidence="1" id="KW-0732">Signal</keyword>
<dbReference type="RefSeq" id="WP_386101638.1">
    <property type="nucleotide sequence ID" value="NZ_JBHSAT010000022.1"/>
</dbReference>
<dbReference type="Gene3D" id="1.25.40.10">
    <property type="entry name" value="Tetratricopeptide repeat domain"/>
    <property type="match status" value="1"/>
</dbReference>
<evidence type="ECO:0000256" key="1">
    <source>
        <dbReference type="SAM" id="SignalP"/>
    </source>
</evidence>
<dbReference type="SUPFAM" id="SSF81901">
    <property type="entry name" value="HCP-like"/>
    <property type="match status" value="1"/>
</dbReference>
<feature type="signal peptide" evidence="1">
    <location>
        <begin position="1"/>
        <end position="27"/>
    </location>
</feature>